<sequence>MKRISVDIGGTFTDCFFAWDGTYIESKSLTTHHNLSLGFNSALDNACKMAGLTREQVLKEVDSVRYATTLGTNALIEGKGPRVGAIVTHGFEDTIHLSRGKGYGEGLDVTEQGNMPNAQRPDPIVPRRMVRSVKERVDSVGEILVPLQKEDVRKQVRDLVDNGAQAIVVALTNATENPSHEQLVLETILEEYPAHELGAIPVILSSQVSGRKGEYVRANTTIIDAFLYEIMFHALSQLSSNLRDSGYGKPMLVIHNSGGMAQSNSTDSLQTIHSGPVSGVSASQHLSETTDIGNVVCMDMGGTSFDIGILPKGGVKHYDFQPVICRWLVTLPMIHLNTLGAGGGSIATYDRIHQAVKIGPESAGSDPGPACYDRGGLNPTVTDADLLLGYLDPENYANGVIPLNPKRSKFVIEDKLCDHLDLDVIEVAKVIKRTVDEQMAIGIEMELRKNGGNVDEFTMVAYGGNGPLHACGIAYHAGINKILFPPFASVFSALGAGNMKPLHIHERSGYIVLYEPIERKLFDEYERMNEYIEELERRGKEDLRRQGYDISGVQHRLEMDMRYGNQRVTTSVVLDINRFNHVGDVLRAIRTFSDVYAKRYGKGVEAPEAGVRVQTVRVATFIETDVVHFKELYTDHKRTIPSAKSHRKVHFVDEKEPIETPIYDESVLNANYVIHGPAIITTKSTTYLIEKNWRVEPTPQGAAWLLKDGVDSKLDYKEKVCKTKEPM</sequence>
<feature type="domain" description="Acetophenone carboxylase-like C-terminal" evidence="3">
    <location>
        <begin position="525"/>
        <end position="695"/>
    </location>
</feature>
<evidence type="ECO:0000313" key="5">
    <source>
        <dbReference type="Proteomes" id="UP000008387"/>
    </source>
</evidence>
<accession>F8KQM7</accession>
<dbReference type="GO" id="GO:0017168">
    <property type="term" value="F:5-oxoprolinase (ATP-hydrolyzing) activity"/>
    <property type="evidence" value="ECO:0007669"/>
    <property type="project" value="TreeGrafter"/>
</dbReference>
<dbReference type="KEGG" id="hbi:HBZC1_00450"/>
<dbReference type="InterPro" id="IPR002821">
    <property type="entry name" value="Hydantoinase_A"/>
</dbReference>
<feature type="domain" description="Hydantoinase/oxoprolinase N-terminal" evidence="2">
    <location>
        <begin position="3"/>
        <end position="191"/>
    </location>
</feature>
<organism evidence="4 5">
    <name type="scientific">Helicobacter bizzozeronii (strain CIII-1)</name>
    <dbReference type="NCBI Taxonomy" id="1002804"/>
    <lineage>
        <taxon>Bacteria</taxon>
        <taxon>Pseudomonadati</taxon>
        <taxon>Campylobacterota</taxon>
        <taxon>Epsilonproteobacteria</taxon>
        <taxon>Campylobacterales</taxon>
        <taxon>Helicobacteraceae</taxon>
        <taxon>Helicobacter</taxon>
    </lineage>
</organism>
<dbReference type="EMBL" id="FR871757">
    <property type="protein sequence ID" value="CCB79031.1"/>
    <property type="molecule type" value="Genomic_DNA"/>
</dbReference>
<dbReference type="Pfam" id="PF05378">
    <property type="entry name" value="Hydant_A_N"/>
    <property type="match status" value="1"/>
</dbReference>
<dbReference type="InterPro" id="IPR008040">
    <property type="entry name" value="Hydant_A_N"/>
</dbReference>
<gene>
    <name evidence="4" type="ordered locus">HBZC1_00450</name>
</gene>
<proteinExistence type="predicted"/>
<evidence type="ECO:0000313" key="4">
    <source>
        <dbReference type="EMBL" id="CCB79031.1"/>
    </source>
</evidence>
<dbReference type="Pfam" id="PF19278">
    <property type="entry name" value="Hydant_A_C"/>
    <property type="match status" value="1"/>
</dbReference>
<evidence type="ECO:0000259" key="3">
    <source>
        <dbReference type="Pfam" id="PF19278"/>
    </source>
</evidence>
<dbReference type="RefSeq" id="WP_013889555.1">
    <property type="nucleotide sequence ID" value="NC_015674.1"/>
</dbReference>
<evidence type="ECO:0000259" key="1">
    <source>
        <dbReference type="Pfam" id="PF01968"/>
    </source>
</evidence>
<evidence type="ECO:0000259" key="2">
    <source>
        <dbReference type="Pfam" id="PF05378"/>
    </source>
</evidence>
<name>F8KQM7_HELBC</name>
<dbReference type="GO" id="GO:0006749">
    <property type="term" value="P:glutathione metabolic process"/>
    <property type="evidence" value="ECO:0007669"/>
    <property type="project" value="TreeGrafter"/>
</dbReference>
<dbReference type="InterPro" id="IPR045079">
    <property type="entry name" value="Oxoprolinase-like"/>
</dbReference>
<protein>
    <submittedName>
        <fullName evidence="4">Acetophenone carboxylase subunit Apc3</fullName>
    </submittedName>
</protein>
<keyword evidence="5" id="KW-1185">Reference proteome</keyword>
<dbReference type="Proteomes" id="UP000008387">
    <property type="component" value="Chromosome"/>
</dbReference>
<dbReference type="Pfam" id="PF01968">
    <property type="entry name" value="Hydantoinase_A"/>
    <property type="match status" value="1"/>
</dbReference>
<dbReference type="GO" id="GO:0005829">
    <property type="term" value="C:cytosol"/>
    <property type="evidence" value="ECO:0007669"/>
    <property type="project" value="TreeGrafter"/>
</dbReference>
<dbReference type="STRING" id="1002804.HBZC1_00450"/>
<dbReference type="HOGENOM" id="CLU_002157_1_2_7"/>
<dbReference type="AlphaFoldDB" id="F8KQM7"/>
<dbReference type="PANTHER" id="PTHR11365:SF23">
    <property type="entry name" value="HYPOTHETICAL 5-OXOPROLINASE (EUROFUNG)-RELATED"/>
    <property type="match status" value="1"/>
</dbReference>
<dbReference type="PANTHER" id="PTHR11365">
    <property type="entry name" value="5-OXOPROLINASE RELATED"/>
    <property type="match status" value="1"/>
</dbReference>
<feature type="domain" description="Hydantoinase A/oxoprolinase" evidence="1">
    <location>
        <begin position="217"/>
        <end position="497"/>
    </location>
</feature>
<dbReference type="InterPro" id="IPR049517">
    <property type="entry name" value="ACX-like_C"/>
</dbReference>
<dbReference type="eggNOG" id="COG0145">
    <property type="taxonomic scope" value="Bacteria"/>
</dbReference>
<reference evidence="4 5" key="1">
    <citation type="journal article" date="2011" name="J. Bacteriol.">
        <title>Genome sequence of Helicobacter bizzozeronii strain CIII-1, an isolate from human gastric mucosa.</title>
        <authorList>
            <person name="Schott T."/>
            <person name="Rossi M."/>
            <person name="Hanninen M.L."/>
        </authorList>
    </citation>
    <scope>NUCLEOTIDE SEQUENCE [LARGE SCALE GENOMIC DNA]</scope>
    <source>
        <strain evidence="4 5">CIII-1</strain>
    </source>
</reference>